<dbReference type="GO" id="GO:0008237">
    <property type="term" value="F:metallopeptidase activity"/>
    <property type="evidence" value="ECO:0007669"/>
    <property type="project" value="InterPro"/>
</dbReference>
<dbReference type="Pfam" id="PF17900">
    <property type="entry name" value="Peptidase_M1_N"/>
    <property type="match status" value="1"/>
</dbReference>
<keyword evidence="6" id="KW-1185">Reference proteome</keyword>
<feature type="region of interest" description="Disordered" evidence="1">
    <location>
        <begin position="677"/>
        <end position="704"/>
    </location>
</feature>
<keyword evidence="2" id="KW-0732">Signal</keyword>
<evidence type="ECO:0000313" key="5">
    <source>
        <dbReference type="EMBL" id="MBF4162327.1"/>
    </source>
</evidence>
<feature type="domain" description="Peptidase M1 membrane alanine aminopeptidase" evidence="3">
    <location>
        <begin position="522"/>
        <end position="668"/>
    </location>
</feature>
<protein>
    <recommendedName>
        <fullName evidence="7">Peptidase M1 membrane alanine aminopeptidase domain-containing protein</fullName>
    </recommendedName>
</protein>
<dbReference type="PANTHER" id="PTHR11533">
    <property type="entry name" value="PROTEASE M1 ZINC METALLOPROTEASE"/>
    <property type="match status" value="1"/>
</dbReference>
<dbReference type="CDD" id="cd09603">
    <property type="entry name" value="M1_APN_like"/>
    <property type="match status" value="1"/>
</dbReference>
<feature type="chain" id="PRO_5037277736" description="Peptidase M1 membrane alanine aminopeptidase domain-containing protein" evidence="2">
    <location>
        <begin position="29"/>
        <end position="724"/>
    </location>
</feature>
<name>A0A930UZ03_9ACTN</name>
<dbReference type="Proteomes" id="UP000656804">
    <property type="component" value="Unassembled WGS sequence"/>
</dbReference>
<evidence type="ECO:0000259" key="3">
    <source>
        <dbReference type="Pfam" id="PF01433"/>
    </source>
</evidence>
<dbReference type="EMBL" id="JADIVZ010000005">
    <property type="protein sequence ID" value="MBF4162327.1"/>
    <property type="molecule type" value="Genomic_DNA"/>
</dbReference>
<dbReference type="InterPro" id="IPR045357">
    <property type="entry name" value="Aminopeptidase_N-like_N"/>
</dbReference>
<feature type="domain" description="Aminopeptidase N-like N-terminal" evidence="4">
    <location>
        <begin position="56"/>
        <end position="225"/>
    </location>
</feature>
<comment type="caution">
    <text evidence="5">The sequence shown here is derived from an EMBL/GenBank/DDBJ whole genome shotgun (WGS) entry which is preliminary data.</text>
</comment>
<dbReference type="PANTHER" id="PTHR11533:SF297">
    <property type="entry name" value="AMINOPEPTIDASE N"/>
    <property type="match status" value="1"/>
</dbReference>
<dbReference type="Gene3D" id="2.60.40.1730">
    <property type="entry name" value="tricorn interacting facor f3 domain"/>
    <property type="match status" value="1"/>
</dbReference>
<dbReference type="Pfam" id="PF01433">
    <property type="entry name" value="Peptidase_M1"/>
    <property type="match status" value="1"/>
</dbReference>
<dbReference type="InterPro" id="IPR027268">
    <property type="entry name" value="Peptidase_M4/M1_CTD_sf"/>
</dbReference>
<reference evidence="5" key="1">
    <citation type="submission" date="2020-11" db="EMBL/GenBank/DDBJ databases">
        <title>Nocardioides sp. CBS4Y-1, whole genome shotgun sequence.</title>
        <authorList>
            <person name="Tuo L."/>
        </authorList>
    </citation>
    <scope>NUCLEOTIDE SEQUENCE</scope>
    <source>
        <strain evidence="5">CBS4Y-1</strain>
    </source>
</reference>
<proteinExistence type="predicted"/>
<dbReference type="Gene3D" id="1.10.390.10">
    <property type="entry name" value="Neutral Protease Domain 2"/>
    <property type="match status" value="1"/>
</dbReference>
<accession>A0A930UZ03</accession>
<feature type="signal peptide" evidence="2">
    <location>
        <begin position="1"/>
        <end position="28"/>
    </location>
</feature>
<dbReference type="GO" id="GO:0008270">
    <property type="term" value="F:zinc ion binding"/>
    <property type="evidence" value="ECO:0007669"/>
    <property type="project" value="InterPro"/>
</dbReference>
<organism evidence="5 6">
    <name type="scientific">Nocardioides acrostichi</name>
    <dbReference type="NCBI Taxonomy" id="2784339"/>
    <lineage>
        <taxon>Bacteria</taxon>
        <taxon>Bacillati</taxon>
        <taxon>Actinomycetota</taxon>
        <taxon>Actinomycetes</taxon>
        <taxon>Propionibacteriales</taxon>
        <taxon>Nocardioidaceae</taxon>
        <taxon>Nocardioides</taxon>
    </lineage>
</organism>
<feature type="region of interest" description="Disordered" evidence="1">
    <location>
        <begin position="420"/>
        <end position="445"/>
    </location>
</feature>
<sequence>MTIPRALRCLLAGCSASLLLLPLTGAAAGPPDPRPGGAGVGDPYFPTDGNGGYEVDHYDLDVAYLPTKGRIRATATISATSLQRMSRFHLDLEGLRVQALSVNGEPAQWTRDGGELIVTPATRVPWRSAFTVVVTYAGTPDPHPSRDYGGWQATKDGAVVAGQPHSASRWFPNNDHPSDPATYTLHVSAPSDLDVVSNGSLTGKETADGWTTWTYDTPQPMASYLVTLAIGHYETTERTVDGLHYLDAIDEGLLEPVAEPSSGTHLAASGTGRSVYRRLTRTFDVPADGARLSFDLTRLGAGHATAAFVEAHTVGQGDWTTLPDLNGHTRTSVRVACDFTYDFPFLARHYLTLNRRGCSGEGRTGEWNGRTGSSDGAERWAVDLGGFAGSRVEVSITYLADYASRADGLFVDDVTFDDGTGSPQTTSFETGLEGWTPTGPPPGSPHDTGGWTALAGDDAVSAAGRYARAAFEREPEVIAFLQSVLGPYPFTEVGGIVPDHDLGYALETQTRPIYDPLFFDSEQDGLGVFAHELAHQWYGDAVPLRRWKSIWLNEGFATYAAMLWEEHAQGRDIDTQIRRLYRNLRGWRGFWQVEPGAPGPRRLFDGAVYSRGALAVHALREKLGDHAFFEVLRGWPEARAHQPSTIRGYENYVEATMGVDVTGVLKTWLFTKGRPAAVPQVGSDSSRTADAAEGAAPLSSSVTGRLGDRITGRISAARRPTGVS</sequence>
<evidence type="ECO:0008006" key="7">
    <source>
        <dbReference type="Google" id="ProtNLM"/>
    </source>
</evidence>
<dbReference type="InterPro" id="IPR042097">
    <property type="entry name" value="Aminopeptidase_N-like_N_sf"/>
</dbReference>
<dbReference type="InterPro" id="IPR014782">
    <property type="entry name" value="Peptidase_M1_dom"/>
</dbReference>
<evidence type="ECO:0000256" key="1">
    <source>
        <dbReference type="SAM" id="MobiDB-lite"/>
    </source>
</evidence>
<evidence type="ECO:0000256" key="2">
    <source>
        <dbReference type="SAM" id="SignalP"/>
    </source>
</evidence>
<gene>
    <name evidence="5" type="ORF">ISG29_11560</name>
</gene>
<dbReference type="SUPFAM" id="SSF55486">
    <property type="entry name" value="Metalloproteases ('zincins'), catalytic domain"/>
    <property type="match status" value="1"/>
</dbReference>
<evidence type="ECO:0000313" key="6">
    <source>
        <dbReference type="Proteomes" id="UP000656804"/>
    </source>
</evidence>
<dbReference type="RefSeq" id="WP_194503600.1">
    <property type="nucleotide sequence ID" value="NZ_JADIVZ010000005.1"/>
</dbReference>
<evidence type="ECO:0000259" key="4">
    <source>
        <dbReference type="Pfam" id="PF17900"/>
    </source>
</evidence>
<dbReference type="InterPro" id="IPR050344">
    <property type="entry name" value="Peptidase_M1_aminopeptidases"/>
</dbReference>
<dbReference type="AlphaFoldDB" id="A0A930UZ03"/>
<dbReference type="SUPFAM" id="SSF63737">
    <property type="entry name" value="Leukotriene A4 hydrolase N-terminal domain"/>
    <property type="match status" value="1"/>
</dbReference>